<feature type="coiled-coil region" evidence="1">
    <location>
        <begin position="95"/>
        <end position="122"/>
    </location>
</feature>
<evidence type="ECO:0000256" key="1">
    <source>
        <dbReference type="SAM" id="Coils"/>
    </source>
</evidence>
<dbReference type="AlphaFoldDB" id="A0A6J5B4P2"/>
<feature type="transmembrane region" description="Helical" evidence="2">
    <location>
        <begin position="12"/>
        <end position="29"/>
    </location>
</feature>
<name>A0A6J5B4P2_9BURK</name>
<gene>
    <name evidence="3" type="ORF">LMG27174_03215</name>
</gene>
<organism evidence="3 4">
    <name type="scientific">Paraburkholderia rhynchosiae</name>
    <dbReference type="NCBI Taxonomy" id="487049"/>
    <lineage>
        <taxon>Bacteria</taxon>
        <taxon>Pseudomonadati</taxon>
        <taxon>Pseudomonadota</taxon>
        <taxon>Betaproteobacteria</taxon>
        <taxon>Burkholderiales</taxon>
        <taxon>Burkholderiaceae</taxon>
        <taxon>Paraburkholderia</taxon>
    </lineage>
</organism>
<evidence type="ECO:0000256" key="2">
    <source>
        <dbReference type="SAM" id="Phobius"/>
    </source>
</evidence>
<accession>A0A6J5B4P2</accession>
<keyword evidence="2" id="KW-0812">Transmembrane</keyword>
<dbReference type="Proteomes" id="UP000494205">
    <property type="component" value="Unassembled WGS sequence"/>
</dbReference>
<evidence type="ECO:0000313" key="3">
    <source>
        <dbReference type="EMBL" id="CAB3691931.1"/>
    </source>
</evidence>
<dbReference type="RefSeq" id="WP_244201249.1">
    <property type="nucleotide sequence ID" value="NZ_CADIJZ010000010.1"/>
</dbReference>
<dbReference type="EMBL" id="CADIJZ010000010">
    <property type="protein sequence ID" value="CAB3691931.1"/>
    <property type="molecule type" value="Genomic_DNA"/>
</dbReference>
<proteinExistence type="predicted"/>
<keyword evidence="2" id="KW-0472">Membrane</keyword>
<evidence type="ECO:0000313" key="4">
    <source>
        <dbReference type="Proteomes" id="UP000494205"/>
    </source>
</evidence>
<protein>
    <submittedName>
        <fullName evidence="3">Uncharacterized protein</fullName>
    </submittedName>
</protein>
<keyword evidence="1" id="KW-0175">Coiled coil</keyword>
<keyword evidence="2" id="KW-1133">Transmembrane helix</keyword>
<reference evidence="3 4" key="1">
    <citation type="submission" date="2020-04" db="EMBL/GenBank/DDBJ databases">
        <authorList>
            <person name="De Canck E."/>
        </authorList>
    </citation>
    <scope>NUCLEOTIDE SEQUENCE [LARGE SCALE GENOMIC DNA]</scope>
    <source>
        <strain evidence="3 4">LMG 27174</strain>
    </source>
</reference>
<sequence>MKELLTFALNNPALLVVPAVGFVLSLFVVRIKRRYVNEGILFRRKPATERDHDASKSAEKEMNSDNHIDLEIALRKLHELGLEDGDLGYAYWHAVGQLLKRAAGMQAQIDALSKELEQLRATRPRPD</sequence>